<keyword evidence="3" id="KW-0560">Oxidoreductase</keyword>
<evidence type="ECO:0000256" key="3">
    <source>
        <dbReference type="ARBA" id="ARBA00023002"/>
    </source>
</evidence>
<comment type="caution">
    <text evidence="6">The sequence shown here is derived from an EMBL/GenBank/DDBJ whole genome shotgun (WGS) entry which is preliminary data.</text>
</comment>
<protein>
    <recommendedName>
        <fullName evidence="9">Alcohol dehydrogenase-like C-terminal domain-containing protein</fullName>
    </recommendedName>
</protein>
<evidence type="ECO:0000256" key="4">
    <source>
        <dbReference type="SAM" id="MobiDB-lite"/>
    </source>
</evidence>
<dbReference type="InterPro" id="IPR047109">
    <property type="entry name" value="CAD-like"/>
</dbReference>
<gene>
    <name evidence="5" type="ORF">PR002_g25168</name>
    <name evidence="6" type="ORF">PR003_g28909</name>
</gene>
<feature type="compositionally biased region" description="Polar residues" evidence="4">
    <location>
        <begin position="1"/>
        <end position="13"/>
    </location>
</feature>
<feature type="region of interest" description="Disordered" evidence="4">
    <location>
        <begin position="1"/>
        <end position="25"/>
    </location>
</feature>
<evidence type="ECO:0000313" key="7">
    <source>
        <dbReference type="Proteomes" id="UP000434957"/>
    </source>
</evidence>
<keyword evidence="2" id="KW-0862">Zinc</keyword>
<accession>A0A6A4BP26</accession>
<evidence type="ECO:0000313" key="6">
    <source>
        <dbReference type="EMBL" id="KAE9276992.1"/>
    </source>
</evidence>
<dbReference type="Proteomes" id="UP000435112">
    <property type="component" value="Unassembled WGS sequence"/>
</dbReference>
<proteinExistence type="predicted"/>
<sequence>MSSSRASSHLCSKSNDDLSLGSTCDDRAPRVKLPMDKEFLPLDSPTQDEVELEQEHVSRPTFKTPDNNPLDVAAPLLCAGAPAFTPFKEVGIKPGDRVGILDIGCMGHLGIQFAKAMGAAVVLVFSSLVNKEQEIRRVGADDFVVYTDAKQAADSANSVDILLITADANNMPYTLLRPVP</sequence>
<name>A0A6A4BP26_9STRA</name>
<organism evidence="6 7">
    <name type="scientific">Phytophthora rubi</name>
    <dbReference type="NCBI Taxonomy" id="129364"/>
    <lineage>
        <taxon>Eukaryota</taxon>
        <taxon>Sar</taxon>
        <taxon>Stramenopiles</taxon>
        <taxon>Oomycota</taxon>
        <taxon>Peronosporomycetes</taxon>
        <taxon>Peronosporales</taxon>
        <taxon>Peronosporaceae</taxon>
        <taxon>Phytophthora</taxon>
    </lineage>
</organism>
<reference evidence="6 7" key="1">
    <citation type="submission" date="2018-08" db="EMBL/GenBank/DDBJ databases">
        <title>Genomic investigation of the strawberry pathogen Phytophthora fragariae indicates pathogenicity is determined by transcriptional variation in three key races.</title>
        <authorList>
            <person name="Adams T.M."/>
            <person name="Armitage A.D."/>
            <person name="Sobczyk M.K."/>
            <person name="Bates H.J."/>
            <person name="Dunwell J.M."/>
            <person name="Nellist C.F."/>
            <person name="Harrison R.J."/>
        </authorList>
    </citation>
    <scope>NUCLEOTIDE SEQUENCE [LARGE SCALE GENOMIC DNA]</scope>
    <source>
        <strain evidence="5 8">SCRP324</strain>
        <strain evidence="6 7">SCRP333</strain>
    </source>
</reference>
<keyword evidence="7" id="KW-1185">Reference proteome</keyword>
<dbReference type="PANTHER" id="PTHR42683">
    <property type="entry name" value="ALDEHYDE REDUCTASE"/>
    <property type="match status" value="1"/>
</dbReference>
<dbReference type="OrthoDB" id="1932847at2759"/>
<keyword evidence="1" id="KW-0479">Metal-binding</keyword>
<dbReference type="SUPFAM" id="SSF51735">
    <property type="entry name" value="NAD(P)-binding Rossmann-fold domains"/>
    <property type="match status" value="1"/>
</dbReference>
<evidence type="ECO:0000256" key="1">
    <source>
        <dbReference type="ARBA" id="ARBA00022723"/>
    </source>
</evidence>
<dbReference type="AlphaFoldDB" id="A0A6A4BP26"/>
<evidence type="ECO:0000313" key="5">
    <source>
        <dbReference type="EMBL" id="KAE8976927.1"/>
    </source>
</evidence>
<evidence type="ECO:0000313" key="8">
    <source>
        <dbReference type="Proteomes" id="UP000435112"/>
    </source>
</evidence>
<evidence type="ECO:0008006" key="9">
    <source>
        <dbReference type="Google" id="ProtNLM"/>
    </source>
</evidence>
<dbReference type="Proteomes" id="UP000434957">
    <property type="component" value="Unassembled WGS sequence"/>
</dbReference>
<dbReference type="InterPro" id="IPR036291">
    <property type="entry name" value="NAD(P)-bd_dom_sf"/>
</dbReference>
<dbReference type="GO" id="GO:0046872">
    <property type="term" value="F:metal ion binding"/>
    <property type="evidence" value="ECO:0007669"/>
    <property type="project" value="UniProtKB-KW"/>
</dbReference>
<evidence type="ECO:0000256" key="2">
    <source>
        <dbReference type="ARBA" id="ARBA00022833"/>
    </source>
</evidence>
<dbReference type="Gene3D" id="3.90.180.10">
    <property type="entry name" value="Medium-chain alcohol dehydrogenases, catalytic domain"/>
    <property type="match status" value="1"/>
</dbReference>
<dbReference type="EMBL" id="QXFT01004595">
    <property type="protein sequence ID" value="KAE9276992.1"/>
    <property type="molecule type" value="Genomic_DNA"/>
</dbReference>
<dbReference type="EMBL" id="QXFU01003259">
    <property type="protein sequence ID" value="KAE8976927.1"/>
    <property type="molecule type" value="Genomic_DNA"/>
</dbReference>
<dbReference type="GO" id="GO:0016616">
    <property type="term" value="F:oxidoreductase activity, acting on the CH-OH group of donors, NAD or NADP as acceptor"/>
    <property type="evidence" value="ECO:0007669"/>
    <property type="project" value="InterPro"/>
</dbReference>
<dbReference type="Gene3D" id="3.40.50.720">
    <property type="entry name" value="NAD(P)-binding Rossmann-like Domain"/>
    <property type="match status" value="1"/>
</dbReference>